<dbReference type="EMBL" id="CM031825">
    <property type="protein sequence ID" value="KAG6731184.1"/>
    <property type="molecule type" value="Genomic_DNA"/>
</dbReference>
<comment type="caution">
    <text evidence="4">The sequence shown here is derived from an EMBL/GenBank/DDBJ whole genome shotgun (WGS) entry which is preliminary data.</text>
</comment>
<evidence type="ECO:0008006" key="6">
    <source>
        <dbReference type="Google" id="ProtNLM"/>
    </source>
</evidence>
<reference evidence="4" key="1">
    <citation type="submission" date="2021-01" db="EMBL/GenBank/DDBJ databases">
        <authorList>
            <person name="Lovell J.T."/>
            <person name="Bentley N."/>
            <person name="Bhattarai G."/>
            <person name="Jenkins J.W."/>
            <person name="Sreedasyam A."/>
            <person name="Alarcon Y."/>
            <person name="Bock C."/>
            <person name="Boston L."/>
            <person name="Carlson J."/>
            <person name="Cervantes K."/>
            <person name="Clermont K."/>
            <person name="Krom N."/>
            <person name="Kubenka K."/>
            <person name="Mamidi S."/>
            <person name="Mattison C."/>
            <person name="Monteros M."/>
            <person name="Pisani C."/>
            <person name="Plott C."/>
            <person name="Rajasekar S."/>
            <person name="Rhein H.S."/>
            <person name="Rohla C."/>
            <person name="Song M."/>
            <person name="Hilaire R.S."/>
            <person name="Shu S."/>
            <person name="Wells L."/>
            <person name="Wang X."/>
            <person name="Webber J."/>
            <person name="Heerema R.J."/>
            <person name="Klein P."/>
            <person name="Conner P."/>
            <person name="Grauke L."/>
            <person name="Grimwood J."/>
            <person name="Schmutz J."/>
            <person name="Randall J.J."/>
        </authorList>
    </citation>
    <scope>NUCLEOTIDE SEQUENCE</scope>
    <source>
        <tissue evidence="4">Leaf</tissue>
    </source>
</reference>
<dbReference type="InterPro" id="IPR024975">
    <property type="entry name" value="NOV_C"/>
</dbReference>
<dbReference type="PANTHER" id="PTHR32387">
    <property type="entry name" value="WU:FJ29H11"/>
    <property type="match status" value="1"/>
</dbReference>
<dbReference type="GO" id="GO:0010305">
    <property type="term" value="P:leaf vascular tissue pattern formation"/>
    <property type="evidence" value="ECO:0007669"/>
    <property type="project" value="TreeGrafter"/>
</dbReference>
<proteinExistence type="predicted"/>
<feature type="compositionally biased region" description="Polar residues" evidence="1">
    <location>
        <begin position="1907"/>
        <end position="1919"/>
    </location>
</feature>
<dbReference type="GO" id="GO:0005634">
    <property type="term" value="C:nucleus"/>
    <property type="evidence" value="ECO:0007669"/>
    <property type="project" value="TreeGrafter"/>
</dbReference>
<name>A0A922K716_CARIL</name>
<evidence type="ECO:0000313" key="5">
    <source>
        <dbReference type="Proteomes" id="UP000811246"/>
    </source>
</evidence>
<feature type="region of interest" description="Disordered" evidence="1">
    <location>
        <begin position="1907"/>
        <end position="1945"/>
    </location>
</feature>
<accession>A0A922K716</accession>
<feature type="domain" description="Sacsin/Nov" evidence="3">
    <location>
        <begin position="665"/>
        <end position="811"/>
    </location>
</feature>
<sequence length="2199" mass="247335">MWDIIYDTHEAASEKELTNIFIEKSSEYEITDVDPENEKDAPVVAENEVELIHSVTVQDIMRKVAMYFDLNYDINGYGIPLLEILRKLYNCEFWLVEQFCAKTFKSLGYGDFLMFLEKHASLLPEQMYNFLKGDVYEKSPLEVCMLQNQLVVLVAQALNGIWRDTQVNRQMISSLLMRQFPLIGFKISEKGSVADFLDIVGKHKSNVISKPVLFSVTLFGMSHDGDLLAHHENDLLETTEVKIDISQKAGDLIPVTSKDAIELLCRAPLLSDLNLWTHWDLIFAPSLGPLVTWLLNEVNTQKLLCLVTKEGKVIRLDHSATVDSFLEAALERSPLQTAVQLLSLFSLVGGEKYVPMSLLKCHTRHAFEVIMKNLLENMEVNEAQNSWMQGYTRRRMVVETATSNLSNELLINFDKMNTAVPVISRFVLDCLGFLPTEFRGFAADILLSGMRSLIKDAASAVLSECNQTEQRLMLHEVGLSLGIVEWIDDYHAFCSTDASDLYPHKTLCLNVAAPEKSISSKTMQDVLDKPSTSEVNTTVSAVADGHKEQCTGVCQSVPGLEVFEGIGHGPTQHLSELDEHKNASLVIESIRWDEFGMDPSLSSIESSMLKKQHARLGRALHCLSHELYSQDSHFLLELVQNADDNIYPEDVEPTLTFILQESGIILLNNERGFSAQNIRALCDVGNSTKKGSNAGYIGQKGIGFKSVFRVTDAPEIHSNGFHVKFDISEGQIGFVLPTLVPPCNIDLYSRLASGDTSDVDAKQWNTCIVLPFRTRLSDGTVMNSIMTMFSDLHPSLLLFLHRLKCIKFRNLLNNSLIVMRKEIMGDGIVRVSHGKEKMTWLLASQKLQADVIRPDVRTTEISVAFTLQESIDGDCVPILEQQPVFAFLPLRTYGLKFILQGDFVLPSSREEVDGDSSWNQWLSSEFPGLFVGAERSFCSLLCFRENPGKAVSAFMSFVPLVGEVHGFFSSLPRLIISKLRMSNCLLLEGGNDRWVPPCKVLRCWDEQARILLPDGLLSELLGLGFLDRNIKMSDSLARALGIQDYGPTILLQFISSLSQVENGIKSMSLSWLSSWISAFYIMLSRSGQILLNSDTGMDLIENLKRIKFIPLSDGTYSSVNEGTIWLPSGTRFDGQHRLEAFQSLFAKLRTVSPALLSASTCDTSFMDMNLVDNLTKMFHRIGVKQLSAHEILKAHILPAVSNDRITNKDKNLMIEYTCFAMIHLQSSCPDCCVERVNIISELRNKAFILTNYGFKQPVEVSIHFSKEYGNPVNANKLINVVDMKWHEVDATYLRHPVTESTSCGLKKWREFFQEIGILDFVKICQVNKTVADISPTIFKNVMWVRDVVSPESIVNDWESHELVHLMSLLLKNGPPQCCIYLLEVLDTLWDGHFSECVTGYWNPKSGGDGKPFKSSFLSSICGVQWVVSSIDDELHYPKDLFYDCDSVRSILGASAPYAVPKVRCQKLVSDIGFKVKVTMDDILEILEVWRRSRTPFKASISQMSKLYTFIWDEMNTSEKKLKEELTSGPFIFFPSASSSRLEDVLPGKFLSLEEVCWYDPTGALDQMKEIHPYHSLTEAKHSPLNWTLSNIYPGLRDFFMDGCGVHEAPPLCSYIQILLRLSTVALPSLVANVVFQVFLMWSDGLKSGLLTPEDVIYFKQCLLKSEFMVLPTKQDKWVSLHPSFGLVCWCDDRKLKKQFKHLDKIDFLYFGKLSEDQEEILQTKVSALMENLGIPALSKVVTREAIYYGLADSIFKASLVSWALPYAQRYICSVHPNNYIQLKQSGFNLLNRLQVVVVEKLYYRNAIKRGAGASNKRIECSCLLQDNILYTTEESDCHAIYMELSRLLFNGTPDLHLANFLHMITNMAESGSTEEQTQFFILNSQKVPKLPDEESVWCLSAVPSLTKNDDSPQTSLSSEATDKKTYLNPKRKAGNNSNWPPVDWKSAPGCSYDQANDFKTRETSALHKGSPQKIEGNYEGTVMQTNNVVSISTSDDWTIEDDSAAAAMAFVLSDNNNLEDHSDQACNQIDSGMKVEFDPFDLDTKPDGSEFASSNFHEEDQLRTGTPDATQAARTGRLGERVAFKYIIGKAGETIVKWVNEDGETGLPYDITVGEENSKEYIEVKATKSQTKDWFNISTREWQFAVDKGESFSIMHVVLLGNNVARVSVFKNPVKLCQLGKLQLVAMMPMPQEEFSIVA</sequence>
<dbReference type="Pfam" id="PF13020">
    <property type="entry name" value="NOV_C"/>
    <property type="match status" value="1"/>
</dbReference>
<evidence type="ECO:0000259" key="3">
    <source>
        <dbReference type="Pfam" id="PF25794"/>
    </source>
</evidence>
<gene>
    <name evidence="4" type="ORF">I3842_01G117000</name>
</gene>
<dbReference type="InterPro" id="IPR052957">
    <property type="entry name" value="Auxin_embryo_med"/>
</dbReference>
<dbReference type="Proteomes" id="UP000811246">
    <property type="component" value="Chromosome 1"/>
</dbReference>
<organism evidence="4 5">
    <name type="scientific">Carya illinoinensis</name>
    <name type="common">Pecan</name>
    <dbReference type="NCBI Taxonomy" id="32201"/>
    <lineage>
        <taxon>Eukaryota</taxon>
        <taxon>Viridiplantae</taxon>
        <taxon>Streptophyta</taxon>
        <taxon>Embryophyta</taxon>
        <taxon>Tracheophyta</taxon>
        <taxon>Spermatophyta</taxon>
        <taxon>Magnoliopsida</taxon>
        <taxon>eudicotyledons</taxon>
        <taxon>Gunneridae</taxon>
        <taxon>Pentapetalae</taxon>
        <taxon>rosids</taxon>
        <taxon>fabids</taxon>
        <taxon>Fagales</taxon>
        <taxon>Juglandaceae</taxon>
        <taxon>Carya</taxon>
    </lineage>
</organism>
<dbReference type="Pfam" id="PF25794">
    <property type="entry name" value="SACS"/>
    <property type="match status" value="1"/>
</dbReference>
<dbReference type="GO" id="GO:0009793">
    <property type="term" value="P:embryo development ending in seed dormancy"/>
    <property type="evidence" value="ECO:0007669"/>
    <property type="project" value="TreeGrafter"/>
</dbReference>
<dbReference type="NCBIfam" id="NF047352">
    <property type="entry name" value="P_loop_sacsin"/>
    <property type="match status" value="1"/>
</dbReference>
<feature type="domain" description="Protein NO VEIN C-terminal" evidence="2">
    <location>
        <begin position="2079"/>
        <end position="2163"/>
    </location>
</feature>
<evidence type="ECO:0000313" key="4">
    <source>
        <dbReference type="EMBL" id="KAG6731184.1"/>
    </source>
</evidence>
<dbReference type="PANTHER" id="PTHR32387:SF0">
    <property type="entry name" value="PROTEIN NO VEIN"/>
    <property type="match status" value="1"/>
</dbReference>
<protein>
    <recommendedName>
        <fullName evidence="6">Protein NO VEIN C-terminal domain-containing protein</fullName>
    </recommendedName>
</protein>
<evidence type="ECO:0000259" key="2">
    <source>
        <dbReference type="Pfam" id="PF13020"/>
    </source>
</evidence>
<evidence type="ECO:0000256" key="1">
    <source>
        <dbReference type="SAM" id="MobiDB-lite"/>
    </source>
</evidence>
<dbReference type="InterPro" id="IPR058210">
    <property type="entry name" value="SACS/Nov_dom"/>
</dbReference>
<dbReference type="GO" id="GO:0048364">
    <property type="term" value="P:root development"/>
    <property type="evidence" value="ECO:0007669"/>
    <property type="project" value="TreeGrafter"/>
</dbReference>